<dbReference type="Pfam" id="PF04386">
    <property type="entry name" value="SspB"/>
    <property type="match status" value="1"/>
</dbReference>
<protein>
    <submittedName>
        <fullName evidence="2">Stringent starvation protein B</fullName>
    </submittedName>
</protein>
<dbReference type="Proteomes" id="UP000275394">
    <property type="component" value="Unassembled WGS sequence"/>
</dbReference>
<proteinExistence type="predicted"/>
<name>A0A3N2E1X8_9GAMM</name>
<reference evidence="2 3" key="1">
    <citation type="submission" date="2018-11" db="EMBL/GenBank/DDBJ databases">
        <title>Genomic Encyclopedia of Type Strains, Phase IV (KMG-IV): sequencing the most valuable type-strain genomes for metagenomic binning, comparative biology and taxonomic classification.</title>
        <authorList>
            <person name="Goeker M."/>
        </authorList>
    </citation>
    <scope>NUCLEOTIDE SEQUENCE [LARGE SCALE GENOMIC DNA]</scope>
    <source>
        <strain evidence="2 3">DSM 100316</strain>
    </source>
</reference>
<evidence type="ECO:0000313" key="2">
    <source>
        <dbReference type="EMBL" id="ROS06094.1"/>
    </source>
</evidence>
<dbReference type="SUPFAM" id="SSF101738">
    <property type="entry name" value="SspB-like"/>
    <property type="match status" value="1"/>
</dbReference>
<dbReference type="AlphaFoldDB" id="A0A3N2E1X8"/>
<dbReference type="GO" id="GO:0005840">
    <property type="term" value="C:ribosome"/>
    <property type="evidence" value="ECO:0007669"/>
    <property type="project" value="TreeGrafter"/>
</dbReference>
<accession>A0A3N2E1X8</accession>
<organism evidence="2 3">
    <name type="scientific">Sinobacterium caligoides</name>
    <dbReference type="NCBI Taxonomy" id="933926"/>
    <lineage>
        <taxon>Bacteria</taxon>
        <taxon>Pseudomonadati</taxon>
        <taxon>Pseudomonadota</taxon>
        <taxon>Gammaproteobacteria</taxon>
        <taxon>Cellvibrionales</taxon>
        <taxon>Spongiibacteraceae</taxon>
        <taxon>Sinobacterium</taxon>
    </lineage>
</organism>
<comment type="caution">
    <text evidence="2">The sequence shown here is derived from an EMBL/GenBank/DDBJ whole genome shotgun (WGS) entry which is preliminary data.</text>
</comment>
<dbReference type="EMBL" id="RKHR01000001">
    <property type="protein sequence ID" value="ROS06094.1"/>
    <property type="molecule type" value="Genomic_DNA"/>
</dbReference>
<gene>
    <name evidence="2" type="ORF">EDC56_0001</name>
</gene>
<dbReference type="PANTHER" id="PTHR37486:SF1">
    <property type="entry name" value="STRINGENT STARVATION PROTEIN B"/>
    <property type="match status" value="1"/>
</dbReference>
<evidence type="ECO:0000313" key="3">
    <source>
        <dbReference type="Proteomes" id="UP000275394"/>
    </source>
</evidence>
<dbReference type="NCBIfam" id="NF008769">
    <property type="entry name" value="PRK11798.2-5"/>
    <property type="match status" value="1"/>
</dbReference>
<dbReference type="GO" id="GO:0045732">
    <property type="term" value="P:positive regulation of protein catabolic process"/>
    <property type="evidence" value="ECO:0007669"/>
    <property type="project" value="TreeGrafter"/>
</dbReference>
<dbReference type="InterPro" id="IPR007481">
    <property type="entry name" value="SspB"/>
</dbReference>
<keyword evidence="3" id="KW-1185">Reference proteome</keyword>
<dbReference type="Gene3D" id="2.30.30.220">
    <property type="entry name" value="SspB-like"/>
    <property type="match status" value="1"/>
</dbReference>
<dbReference type="PANTHER" id="PTHR37486">
    <property type="entry name" value="STRINGENT STARVATION PROTEIN B"/>
    <property type="match status" value="1"/>
</dbReference>
<dbReference type="OrthoDB" id="9797358at2"/>
<dbReference type="RefSeq" id="WP_123710491.1">
    <property type="nucleotide sequence ID" value="NZ_RKHR01000001.1"/>
</dbReference>
<dbReference type="GO" id="GO:0005829">
    <property type="term" value="C:cytosol"/>
    <property type="evidence" value="ECO:0007669"/>
    <property type="project" value="TreeGrafter"/>
</dbReference>
<sequence length="129" mass="14399">MTMTSRRPYILRATYDWILDNDCTPYIIVDALLRDVVVPEQFIQDGRIVLNIAPGAVRSLEIEGEYLSFNARFAGTPMDVFVPFYALLGIYAKENGEGTLFEAEDPPPEPPAPTEPPVKSGRPSLRVVK</sequence>
<feature type="region of interest" description="Disordered" evidence="1">
    <location>
        <begin position="99"/>
        <end position="129"/>
    </location>
</feature>
<dbReference type="PIRSF" id="PIRSF005276">
    <property type="entry name" value="SspB"/>
    <property type="match status" value="1"/>
</dbReference>
<dbReference type="InterPro" id="IPR036760">
    <property type="entry name" value="SspB-like_sf"/>
</dbReference>
<evidence type="ECO:0000256" key="1">
    <source>
        <dbReference type="SAM" id="MobiDB-lite"/>
    </source>
</evidence>